<dbReference type="NCBIfam" id="TIGR01128">
    <property type="entry name" value="holA"/>
    <property type="match status" value="1"/>
</dbReference>
<evidence type="ECO:0000259" key="10">
    <source>
        <dbReference type="Pfam" id="PF21694"/>
    </source>
</evidence>
<feature type="domain" description="DNA polymerase III delta subunit-like C-terminal" evidence="10">
    <location>
        <begin position="204"/>
        <end position="308"/>
    </location>
</feature>
<keyword evidence="3" id="KW-0808">Transferase</keyword>
<evidence type="ECO:0000256" key="7">
    <source>
        <dbReference type="ARBA" id="ARBA00034754"/>
    </source>
</evidence>
<keyword evidence="6" id="KW-0239">DNA-directed DNA polymerase</keyword>
<accession>A0A650ELI6</accession>
<evidence type="ECO:0000256" key="3">
    <source>
        <dbReference type="ARBA" id="ARBA00022679"/>
    </source>
</evidence>
<dbReference type="InterPro" id="IPR048466">
    <property type="entry name" value="DNA_pol3_delta-like_C"/>
</dbReference>
<evidence type="ECO:0000313" key="11">
    <source>
        <dbReference type="EMBL" id="QGT49824.1"/>
    </source>
</evidence>
<keyword evidence="4" id="KW-0548">Nucleotidyltransferase</keyword>
<evidence type="ECO:0000256" key="4">
    <source>
        <dbReference type="ARBA" id="ARBA00022695"/>
    </source>
</evidence>
<dbReference type="SUPFAM" id="SSF48019">
    <property type="entry name" value="post-AAA+ oligomerization domain-like"/>
    <property type="match status" value="1"/>
</dbReference>
<dbReference type="Gene3D" id="1.10.8.60">
    <property type="match status" value="1"/>
</dbReference>
<dbReference type="PANTHER" id="PTHR34388:SF1">
    <property type="entry name" value="DNA POLYMERASE III SUBUNIT DELTA"/>
    <property type="match status" value="1"/>
</dbReference>
<dbReference type="SUPFAM" id="SSF52540">
    <property type="entry name" value="P-loop containing nucleoside triphosphate hydrolases"/>
    <property type="match status" value="1"/>
</dbReference>
<sequence length="322" mass="37304">MIYFFYGDEEFNISNEIKKFKEKLDKNFIEMSYKCFNNPKFPDLVAILKTQPMMFGKMLIEINCLSYLSGKSEDKSFDDKQIAQITEALESCPENLDIIFVGQVPPDSQKKIDKRKKFFKLLSKYNTKEFAQIPSYKTVELESWIKQQAKLKDLKLTDDVVSAMLIQVGSNLRMLDSELEKLKIFSGGKSVTKDMIKEICVTNEDLFVFADYLITDNKVKALEEYQKLLSKKHPLEILSVLHTLLHSKIQIKAYSVKHSPDEIAKIINMHPFRVKMEVQKLKNVSLKNLVKLKENLTNAEYKIKSGQSALDIDREVEYAVLQ</sequence>
<evidence type="ECO:0000256" key="1">
    <source>
        <dbReference type="ARBA" id="ARBA00012417"/>
    </source>
</evidence>
<dbReference type="AlphaFoldDB" id="A0A650ELI6"/>
<dbReference type="Gene3D" id="1.20.272.10">
    <property type="match status" value="1"/>
</dbReference>
<gene>
    <name evidence="11" type="primary">holA</name>
    <name evidence="11" type="ORF">Melaina855_2110</name>
</gene>
<proteinExistence type="inferred from homology"/>
<dbReference type="GO" id="GO:0003887">
    <property type="term" value="F:DNA-directed DNA polymerase activity"/>
    <property type="evidence" value="ECO:0007669"/>
    <property type="project" value="UniProtKB-KW"/>
</dbReference>
<dbReference type="PANTHER" id="PTHR34388">
    <property type="entry name" value="DNA POLYMERASE III SUBUNIT DELTA"/>
    <property type="match status" value="1"/>
</dbReference>
<protein>
    <recommendedName>
        <fullName evidence="2">DNA polymerase III subunit delta</fullName>
        <ecNumber evidence="1">2.7.7.7</ecNumber>
    </recommendedName>
</protein>
<dbReference type="EC" id="2.7.7.7" evidence="1"/>
<dbReference type="GO" id="GO:0009360">
    <property type="term" value="C:DNA polymerase III complex"/>
    <property type="evidence" value="ECO:0007669"/>
    <property type="project" value="InterPro"/>
</dbReference>
<organism evidence="11">
    <name type="scientific">uncultured Candidatus Melainabacteria bacterium</name>
    <dbReference type="NCBI Taxonomy" id="2682970"/>
    <lineage>
        <taxon>Bacteria</taxon>
        <taxon>Bacillati</taxon>
        <taxon>Candidatus Melainabacteria</taxon>
        <taxon>environmental samples</taxon>
    </lineage>
</organism>
<evidence type="ECO:0000256" key="6">
    <source>
        <dbReference type="ARBA" id="ARBA00022932"/>
    </source>
</evidence>
<evidence type="ECO:0000256" key="2">
    <source>
        <dbReference type="ARBA" id="ARBA00017703"/>
    </source>
</evidence>
<dbReference type="InterPro" id="IPR005790">
    <property type="entry name" value="DNA_polIII_delta"/>
</dbReference>
<dbReference type="InterPro" id="IPR027417">
    <property type="entry name" value="P-loop_NTPase"/>
</dbReference>
<comment type="similarity">
    <text evidence="7">Belongs to the DNA polymerase HolA subunit family.</text>
</comment>
<evidence type="ECO:0000256" key="8">
    <source>
        <dbReference type="ARBA" id="ARBA00049244"/>
    </source>
</evidence>
<reference evidence="11" key="1">
    <citation type="journal article" date="2020" name="J. ISSAAS">
        <title>Lactobacilli and other gastrointestinal microbiota of Peromyscus leucopus, reservoir host for agents of Lyme disease and other zoonoses in North America.</title>
        <authorList>
            <person name="Milovic A."/>
            <person name="Bassam K."/>
            <person name="Shao H."/>
            <person name="Chatzistamou I."/>
            <person name="Tufts D.M."/>
            <person name="Diuk-Wasser M."/>
            <person name="Barbour A.G."/>
        </authorList>
    </citation>
    <scope>NUCLEOTIDE SEQUENCE</scope>
    <source>
        <strain evidence="11">LL20</strain>
    </source>
</reference>
<dbReference type="Pfam" id="PF06144">
    <property type="entry name" value="DNA_pol3_delta"/>
    <property type="match status" value="1"/>
</dbReference>
<dbReference type="InterPro" id="IPR008921">
    <property type="entry name" value="DNA_pol3_clamp-load_cplx_C"/>
</dbReference>
<keyword evidence="5" id="KW-0235">DNA replication</keyword>
<name>A0A650ELI6_9BACT</name>
<feature type="domain" description="DNA polymerase III delta N-terminal" evidence="9">
    <location>
        <begin position="3"/>
        <end position="124"/>
    </location>
</feature>
<evidence type="ECO:0000256" key="5">
    <source>
        <dbReference type="ARBA" id="ARBA00022705"/>
    </source>
</evidence>
<dbReference type="GO" id="GO:0006261">
    <property type="term" value="P:DNA-templated DNA replication"/>
    <property type="evidence" value="ECO:0007669"/>
    <property type="project" value="TreeGrafter"/>
</dbReference>
<dbReference type="GO" id="GO:0003677">
    <property type="term" value="F:DNA binding"/>
    <property type="evidence" value="ECO:0007669"/>
    <property type="project" value="InterPro"/>
</dbReference>
<dbReference type="Gene3D" id="3.40.50.300">
    <property type="entry name" value="P-loop containing nucleotide triphosphate hydrolases"/>
    <property type="match status" value="1"/>
</dbReference>
<dbReference type="EMBL" id="MN577570">
    <property type="protein sequence ID" value="QGT49824.1"/>
    <property type="molecule type" value="Genomic_DNA"/>
</dbReference>
<dbReference type="Pfam" id="PF21694">
    <property type="entry name" value="DNA_pol3_delta_C"/>
    <property type="match status" value="1"/>
</dbReference>
<evidence type="ECO:0000259" key="9">
    <source>
        <dbReference type="Pfam" id="PF06144"/>
    </source>
</evidence>
<comment type="catalytic activity">
    <reaction evidence="8">
        <text>DNA(n) + a 2'-deoxyribonucleoside 5'-triphosphate = DNA(n+1) + diphosphate</text>
        <dbReference type="Rhea" id="RHEA:22508"/>
        <dbReference type="Rhea" id="RHEA-COMP:17339"/>
        <dbReference type="Rhea" id="RHEA-COMP:17340"/>
        <dbReference type="ChEBI" id="CHEBI:33019"/>
        <dbReference type="ChEBI" id="CHEBI:61560"/>
        <dbReference type="ChEBI" id="CHEBI:173112"/>
        <dbReference type="EC" id="2.7.7.7"/>
    </reaction>
</comment>
<dbReference type="InterPro" id="IPR010372">
    <property type="entry name" value="DNA_pol3_delta_N"/>
</dbReference>